<evidence type="ECO:0000313" key="3">
    <source>
        <dbReference type="Proteomes" id="UP000094313"/>
    </source>
</evidence>
<dbReference type="OrthoDB" id="1038436at2"/>
<protein>
    <recommendedName>
        <fullName evidence="1">MACPF domain-containing protein</fullName>
    </recommendedName>
</protein>
<dbReference type="AlphaFoldDB" id="A0A1D7QMQ7"/>
<dbReference type="EMBL" id="CP017141">
    <property type="protein sequence ID" value="AOM79952.1"/>
    <property type="molecule type" value="Genomic_DNA"/>
</dbReference>
<organism evidence="2 3">
    <name type="scientific">Pedobacter steynii</name>
    <dbReference type="NCBI Taxonomy" id="430522"/>
    <lineage>
        <taxon>Bacteria</taxon>
        <taxon>Pseudomonadati</taxon>
        <taxon>Bacteroidota</taxon>
        <taxon>Sphingobacteriia</taxon>
        <taxon>Sphingobacteriales</taxon>
        <taxon>Sphingobacteriaceae</taxon>
        <taxon>Pedobacter</taxon>
    </lineage>
</organism>
<name>A0A1D7QMQ7_9SPHI</name>
<feature type="domain" description="MACPF" evidence="1">
    <location>
        <begin position="144"/>
        <end position="330"/>
    </location>
</feature>
<sequence>MRKTILVVAAFAMLTACKKKSEEITIPEKLSENIELVVEGEKEEKPPLYQASETYNYLGFGYDVTDRFNDEASIRASVVDVAAFDASGSYKINFARGTEGSWTTIHAKDAVDLSARFSDTYKPTKGLNVFGNTIDKIFPGTVATDKKYVYGYYSNYMVWKRYEFYYDERVNSFLTAGFKRDVTLLNAQELVHKYGTHVLGGVQLGSKFDVIYQAEAAEGNRESIVLEGLRYALKRTFGLMSGYLDKVNLANLNANSSARIYYSSIGGDSRKLKLETLKDRQILNITDWRSTTTEDNARFIGVFRNNLIPLDALIDDNVKKAAVKSYLEQYLAAGMVKLTN</sequence>
<dbReference type="Proteomes" id="UP000094313">
    <property type="component" value="Chromosome"/>
</dbReference>
<keyword evidence="3" id="KW-1185">Reference proteome</keyword>
<evidence type="ECO:0000259" key="1">
    <source>
        <dbReference type="Pfam" id="PF01823"/>
    </source>
</evidence>
<reference evidence="2 3" key="1">
    <citation type="submission" date="2016-08" db="EMBL/GenBank/DDBJ databases">
        <authorList>
            <person name="Seilhamer J.J."/>
        </authorList>
    </citation>
    <scope>NUCLEOTIDE SEQUENCE [LARGE SCALE GENOMIC DNA]</scope>
    <source>
        <strain evidence="2 3">DX4</strain>
    </source>
</reference>
<dbReference type="KEGG" id="psty:BFS30_23980"/>
<accession>A0A1D7QMQ7</accession>
<dbReference type="Pfam" id="PF01823">
    <property type="entry name" value="MACPF"/>
    <property type="match status" value="1"/>
</dbReference>
<gene>
    <name evidence="2" type="ORF">BFS30_23980</name>
</gene>
<dbReference type="RefSeq" id="WP_069381614.1">
    <property type="nucleotide sequence ID" value="NZ_CP017141.1"/>
</dbReference>
<proteinExistence type="predicted"/>
<dbReference type="InterPro" id="IPR020864">
    <property type="entry name" value="MACPF"/>
</dbReference>
<dbReference type="PROSITE" id="PS51257">
    <property type="entry name" value="PROKAR_LIPOPROTEIN"/>
    <property type="match status" value="1"/>
</dbReference>
<evidence type="ECO:0000313" key="2">
    <source>
        <dbReference type="EMBL" id="AOM79952.1"/>
    </source>
</evidence>